<dbReference type="InterPro" id="IPR013601">
    <property type="entry name" value="FAE1_typ3_polyketide_synth"/>
</dbReference>
<feature type="domain" description="Beta-ketoacyl-[acyl-carrier-protein] synthase III C-terminal" evidence="14">
    <location>
        <begin position="434"/>
        <end position="514"/>
    </location>
</feature>
<dbReference type="GO" id="GO:0006633">
    <property type="term" value="P:fatty acid biosynthetic process"/>
    <property type="evidence" value="ECO:0007669"/>
    <property type="project" value="InterPro"/>
</dbReference>
<feature type="active site" evidence="11">
    <location>
        <position position="472"/>
    </location>
</feature>
<keyword evidence="6 12" id="KW-1133">Transmembrane helix</keyword>
<evidence type="ECO:0000256" key="6">
    <source>
        <dbReference type="ARBA" id="ARBA00022989"/>
    </source>
</evidence>
<evidence type="ECO:0000256" key="12">
    <source>
        <dbReference type="SAM" id="Phobius"/>
    </source>
</evidence>
<comment type="pathway">
    <text evidence="2 10">Lipid metabolism; fatty acid biosynthesis.</text>
</comment>
<evidence type="ECO:0000259" key="13">
    <source>
        <dbReference type="Pfam" id="PF08392"/>
    </source>
</evidence>
<dbReference type="InterPro" id="IPR013747">
    <property type="entry name" value="ACP_syn_III_C"/>
</dbReference>
<feature type="active site" evidence="11">
    <location>
        <position position="439"/>
    </location>
</feature>
<feature type="active site" evidence="11">
    <location>
        <position position="435"/>
    </location>
</feature>
<dbReference type="SUPFAM" id="SSF53901">
    <property type="entry name" value="Thiolase-like"/>
    <property type="match status" value="2"/>
</dbReference>
<feature type="transmembrane region" description="Helical" evidence="12">
    <location>
        <begin position="53"/>
        <end position="79"/>
    </location>
</feature>
<dbReference type="InterPro" id="IPR016039">
    <property type="entry name" value="Thiolase-like"/>
</dbReference>
<evidence type="ECO:0000256" key="9">
    <source>
        <dbReference type="ARBA" id="ARBA00047375"/>
    </source>
</evidence>
<dbReference type="GO" id="GO:0016020">
    <property type="term" value="C:membrane"/>
    <property type="evidence" value="ECO:0007669"/>
    <property type="project" value="UniProtKB-SubCell"/>
</dbReference>
<keyword evidence="5 12" id="KW-0812">Transmembrane</keyword>
<keyword evidence="4 10" id="KW-0808">Transferase</keyword>
<evidence type="ECO:0000259" key="14">
    <source>
        <dbReference type="Pfam" id="PF08541"/>
    </source>
</evidence>
<comment type="caution">
    <text evidence="15">The sequence shown here is derived from an EMBL/GenBank/DDBJ whole genome shotgun (WGS) entry which is preliminary data.</text>
</comment>
<comment type="subcellular location">
    <subcellularLocation>
        <location evidence="1">Membrane</location>
    </subcellularLocation>
</comment>
<name>A0AAV3PHR3_LITER</name>
<evidence type="ECO:0000256" key="11">
    <source>
        <dbReference type="PIRSR" id="PIRSR036417-1"/>
    </source>
</evidence>
<dbReference type="CDD" id="cd00831">
    <property type="entry name" value="CHS_like"/>
    <property type="match status" value="1"/>
</dbReference>
<evidence type="ECO:0000313" key="15">
    <source>
        <dbReference type="EMBL" id="GAA0151267.1"/>
    </source>
</evidence>
<evidence type="ECO:0000256" key="7">
    <source>
        <dbReference type="ARBA" id="ARBA00023136"/>
    </source>
</evidence>
<dbReference type="PANTHER" id="PTHR31561">
    <property type="entry name" value="3-KETOACYL-COA SYNTHASE"/>
    <property type="match status" value="1"/>
</dbReference>
<feature type="active site" evidence="11">
    <location>
        <position position="271"/>
    </location>
</feature>
<comment type="catalytic activity">
    <reaction evidence="9">
        <text>a very-long-chain acyl-CoA + malonyl-CoA + H(+) = a very-long-chain 3-oxoacyl-CoA + CO2 + CoA</text>
        <dbReference type="Rhea" id="RHEA:32727"/>
        <dbReference type="ChEBI" id="CHEBI:15378"/>
        <dbReference type="ChEBI" id="CHEBI:16526"/>
        <dbReference type="ChEBI" id="CHEBI:57287"/>
        <dbReference type="ChEBI" id="CHEBI:57384"/>
        <dbReference type="ChEBI" id="CHEBI:90725"/>
        <dbReference type="ChEBI" id="CHEBI:90736"/>
        <dbReference type="EC" id="2.3.1.199"/>
    </reaction>
</comment>
<dbReference type="AlphaFoldDB" id="A0AAV3PHR3"/>
<evidence type="ECO:0000313" key="16">
    <source>
        <dbReference type="Proteomes" id="UP001454036"/>
    </source>
</evidence>
<evidence type="ECO:0000256" key="3">
    <source>
        <dbReference type="ARBA" id="ARBA00005531"/>
    </source>
</evidence>
<dbReference type="FunFam" id="3.40.47.10:FF:000028">
    <property type="entry name" value="3-ketoacyl-CoA synthase"/>
    <property type="match status" value="1"/>
</dbReference>
<proteinExistence type="inferred from homology"/>
<dbReference type="Pfam" id="PF08392">
    <property type="entry name" value="FAE1_CUT1_RppA"/>
    <property type="match status" value="1"/>
</dbReference>
<gene>
    <name evidence="15" type="ORF">LIER_37262</name>
</gene>
<comment type="similarity">
    <text evidence="3 10">Belongs to the thiolase-like superfamily. Chalcone/stilbene synthases family.</text>
</comment>
<reference evidence="15 16" key="1">
    <citation type="submission" date="2024-01" db="EMBL/GenBank/DDBJ databases">
        <title>The complete chloroplast genome sequence of Lithospermum erythrorhizon: insights into the phylogenetic relationship among Boraginaceae species and the maternal lineages of purple gromwells.</title>
        <authorList>
            <person name="Okada T."/>
            <person name="Watanabe K."/>
        </authorList>
    </citation>
    <scope>NUCLEOTIDE SEQUENCE [LARGE SCALE GENOMIC DNA]</scope>
</reference>
<evidence type="ECO:0000256" key="10">
    <source>
        <dbReference type="PIRNR" id="PIRNR036417"/>
    </source>
</evidence>
<dbReference type="EMBL" id="BAABME010017761">
    <property type="protein sequence ID" value="GAA0151267.1"/>
    <property type="molecule type" value="Genomic_DNA"/>
</dbReference>
<organism evidence="15 16">
    <name type="scientific">Lithospermum erythrorhizon</name>
    <name type="common">Purple gromwell</name>
    <name type="synonym">Lithospermum officinale var. erythrorhizon</name>
    <dbReference type="NCBI Taxonomy" id="34254"/>
    <lineage>
        <taxon>Eukaryota</taxon>
        <taxon>Viridiplantae</taxon>
        <taxon>Streptophyta</taxon>
        <taxon>Embryophyta</taxon>
        <taxon>Tracheophyta</taxon>
        <taxon>Spermatophyta</taxon>
        <taxon>Magnoliopsida</taxon>
        <taxon>eudicotyledons</taxon>
        <taxon>Gunneridae</taxon>
        <taxon>Pentapetalae</taxon>
        <taxon>asterids</taxon>
        <taxon>lamiids</taxon>
        <taxon>Boraginales</taxon>
        <taxon>Boraginaceae</taxon>
        <taxon>Boraginoideae</taxon>
        <taxon>Lithospermeae</taxon>
        <taxon>Lithospermum</taxon>
    </lineage>
</organism>
<keyword evidence="8 10" id="KW-0012">Acyltransferase</keyword>
<sequence>MESNPSIEIMDKERLTAEMAFKEDDTSSVVIKIRKKLPDFLQSVKLKYVKLGYGYSCSAATLVMFIVFLPLFVTTLFHLIESLNFKQFFLSSHQNITMGLIINVGEIFSGSLALMFIFVNVILLGLYLAKRPTPVYLVDWACHKPEDQRKISVESFLDMTQENGAFAEDTIEFQKRISTRSGVGDETYLPSAITSRPPNLCMKEARVEAEAVMFGALDSLFAKTGVKLEEIGILIVNCSLFNPTPSLSSMIVNHYKLRPDIKMYNLGGMGCSAGLISIDMAKHVLRANPDTYAVVVSTENITLNWYFGNDRSMLLCNCIFRMGGGAILLSNKARDKSRAKYQLIHSVRTHKGSDTKSYNCVYQREDDKGTVGVSLARELMAVAGDALKTNITTLGPLVLPLSEQFMFFVTLVKKKILKLKGVKPYIPDFKLAFEHFCIHAGGRAVLDEIQKNLNLSDWHMEPSRMTLHRFGNTSSSSLWYELAYTEAKGRVLKGDRIWQIAFGSGFKCNSAVWKALKEIPADKVCLGNPWNDCVDYYPVKMCLAS</sequence>
<feature type="domain" description="FAE" evidence="13">
    <location>
        <begin position="127"/>
        <end position="415"/>
    </location>
</feature>
<feature type="active site" evidence="11">
    <location>
        <position position="350"/>
    </location>
</feature>
<dbReference type="InterPro" id="IPR012392">
    <property type="entry name" value="3-ktacl-CoA_syn"/>
</dbReference>
<evidence type="ECO:0000256" key="1">
    <source>
        <dbReference type="ARBA" id="ARBA00004370"/>
    </source>
</evidence>
<accession>A0AAV3PHR3</accession>
<dbReference type="GO" id="GO:0009922">
    <property type="term" value="F:fatty acid elongase activity"/>
    <property type="evidence" value="ECO:0007669"/>
    <property type="project" value="UniProtKB-EC"/>
</dbReference>
<dbReference type="EC" id="2.3.1.-" evidence="10"/>
<evidence type="ECO:0000256" key="4">
    <source>
        <dbReference type="ARBA" id="ARBA00022679"/>
    </source>
</evidence>
<evidence type="ECO:0000256" key="8">
    <source>
        <dbReference type="ARBA" id="ARBA00023315"/>
    </source>
</evidence>
<keyword evidence="7 12" id="KW-0472">Membrane</keyword>
<feature type="transmembrane region" description="Helical" evidence="12">
    <location>
        <begin position="100"/>
        <end position="128"/>
    </location>
</feature>
<feature type="active site" evidence="11">
    <location>
        <position position="468"/>
    </location>
</feature>
<dbReference type="Gene3D" id="3.40.47.10">
    <property type="match status" value="1"/>
</dbReference>
<protein>
    <recommendedName>
        <fullName evidence="10">3-ketoacyl-CoA synthase</fullName>
        <ecNumber evidence="10">2.3.1.-</ecNumber>
    </recommendedName>
</protein>
<keyword evidence="16" id="KW-1185">Reference proteome</keyword>
<dbReference type="Pfam" id="PF08541">
    <property type="entry name" value="ACP_syn_III_C"/>
    <property type="match status" value="1"/>
</dbReference>
<dbReference type="PIRSF" id="PIRSF036417">
    <property type="entry name" value="3-ktacl-CoA_syn"/>
    <property type="match status" value="1"/>
</dbReference>
<dbReference type="Proteomes" id="UP001454036">
    <property type="component" value="Unassembled WGS sequence"/>
</dbReference>
<evidence type="ECO:0000256" key="5">
    <source>
        <dbReference type="ARBA" id="ARBA00022692"/>
    </source>
</evidence>
<evidence type="ECO:0000256" key="2">
    <source>
        <dbReference type="ARBA" id="ARBA00005194"/>
    </source>
</evidence>